<dbReference type="AlphaFoldDB" id="A0A812WFQ4"/>
<dbReference type="InterPro" id="IPR044862">
    <property type="entry name" value="Pro_4_hyd_alph_FE2OG_OXY"/>
</dbReference>
<dbReference type="Pfam" id="PF13640">
    <property type="entry name" value="2OG-FeII_Oxy_3"/>
    <property type="match status" value="1"/>
</dbReference>
<evidence type="ECO:0000313" key="2">
    <source>
        <dbReference type="EMBL" id="CAE7676588.1"/>
    </source>
</evidence>
<dbReference type="SUPFAM" id="SSF51197">
    <property type="entry name" value="Clavaminate synthase-like"/>
    <property type="match status" value="1"/>
</dbReference>
<dbReference type="Gene3D" id="2.60.120.620">
    <property type="entry name" value="q2cbj1_9rhob like domain"/>
    <property type="match status" value="1"/>
</dbReference>
<dbReference type="EMBL" id="CAJNIZ010044058">
    <property type="protein sequence ID" value="CAE7676588.1"/>
    <property type="molecule type" value="Genomic_DNA"/>
</dbReference>
<sequence length="134" mass="14496">ELKPFFSPGEPAVNRYMTGGGIAPHIDREAVTLNVVLSEPGAFAGGGTAFWPQEKVEGETDEACAEKFDMRDAAVLRPRQGTAILFNGSIAHAGRPVISGVRHAFVKCADVWLWTRWPASTSSASKNEKERKAL</sequence>
<gene>
    <name evidence="2" type="ORF">SPIL2461_LOCUS18765</name>
</gene>
<protein>
    <recommendedName>
        <fullName evidence="1">Fe2OG dioxygenase domain-containing protein</fullName>
    </recommendedName>
</protein>
<dbReference type="InterPro" id="IPR005123">
    <property type="entry name" value="Oxoglu/Fe-dep_dioxygenase_dom"/>
</dbReference>
<keyword evidence="3" id="KW-1185">Reference proteome</keyword>
<dbReference type="OrthoDB" id="69177at2759"/>
<feature type="domain" description="Fe2OG dioxygenase" evidence="1">
    <location>
        <begin position="4"/>
        <end position="117"/>
    </location>
</feature>
<dbReference type="Proteomes" id="UP000649617">
    <property type="component" value="Unassembled WGS sequence"/>
</dbReference>
<dbReference type="PROSITE" id="PS51471">
    <property type="entry name" value="FE2OG_OXY"/>
    <property type="match status" value="1"/>
</dbReference>
<feature type="non-terminal residue" evidence="2">
    <location>
        <position position="1"/>
    </location>
</feature>
<proteinExistence type="predicted"/>
<evidence type="ECO:0000313" key="3">
    <source>
        <dbReference type="Proteomes" id="UP000649617"/>
    </source>
</evidence>
<reference evidence="2" key="1">
    <citation type="submission" date="2021-02" db="EMBL/GenBank/DDBJ databases">
        <authorList>
            <person name="Dougan E. K."/>
            <person name="Rhodes N."/>
            <person name="Thang M."/>
            <person name="Chan C."/>
        </authorList>
    </citation>
    <scope>NUCLEOTIDE SEQUENCE</scope>
</reference>
<comment type="caution">
    <text evidence="2">The sequence shown here is derived from an EMBL/GenBank/DDBJ whole genome shotgun (WGS) entry which is preliminary data.</text>
</comment>
<name>A0A812WFQ4_SYMPI</name>
<organism evidence="2 3">
    <name type="scientific">Symbiodinium pilosum</name>
    <name type="common">Dinoflagellate</name>
    <dbReference type="NCBI Taxonomy" id="2952"/>
    <lineage>
        <taxon>Eukaryota</taxon>
        <taxon>Sar</taxon>
        <taxon>Alveolata</taxon>
        <taxon>Dinophyceae</taxon>
        <taxon>Suessiales</taxon>
        <taxon>Symbiodiniaceae</taxon>
        <taxon>Symbiodinium</taxon>
    </lineage>
</organism>
<accession>A0A812WFQ4</accession>
<evidence type="ECO:0000259" key="1">
    <source>
        <dbReference type="PROSITE" id="PS51471"/>
    </source>
</evidence>